<evidence type="ECO:0000313" key="2">
    <source>
        <dbReference type="Proteomes" id="UP000234505"/>
    </source>
</evidence>
<dbReference type="Proteomes" id="UP000234505">
    <property type="component" value="Unassembled WGS sequence"/>
</dbReference>
<evidence type="ECO:0000313" key="1">
    <source>
        <dbReference type="EMBL" id="PLL36073.1"/>
    </source>
</evidence>
<organism evidence="1 2">
    <name type="scientific">Klebsiella michiganensis</name>
    <dbReference type="NCBI Taxonomy" id="1134687"/>
    <lineage>
        <taxon>Bacteria</taxon>
        <taxon>Pseudomonadati</taxon>
        <taxon>Pseudomonadota</taxon>
        <taxon>Gammaproteobacteria</taxon>
        <taxon>Enterobacterales</taxon>
        <taxon>Enterobacteriaceae</taxon>
        <taxon>Klebsiella/Raoultella group</taxon>
        <taxon>Klebsiella</taxon>
    </lineage>
</organism>
<protein>
    <submittedName>
        <fullName evidence="1">Uncharacterized protein</fullName>
    </submittedName>
</protein>
<name>A0A2J4QYK4_9ENTR</name>
<gene>
    <name evidence="1" type="ORF">CWN50_18920</name>
</gene>
<proteinExistence type="predicted"/>
<accession>A0A2J4QYK4</accession>
<dbReference type="EMBL" id="PIDS01000686">
    <property type="protein sequence ID" value="PLL36073.1"/>
    <property type="molecule type" value="Genomic_DNA"/>
</dbReference>
<reference evidence="1 2" key="1">
    <citation type="submission" date="2017-11" db="EMBL/GenBank/DDBJ databases">
        <authorList>
            <person name="Han C.G."/>
        </authorList>
    </citation>
    <scope>NUCLEOTIDE SEQUENCE [LARGE SCALE GENOMIC DNA]</scope>
    <source>
        <strain evidence="1 2">A11</strain>
    </source>
</reference>
<reference evidence="1 2" key="2">
    <citation type="submission" date="2018-01" db="EMBL/GenBank/DDBJ databases">
        <title>Genomic study of Klebsiella pneumoniae.</title>
        <authorList>
            <person name="Yang Y."/>
            <person name="Bicalho R."/>
        </authorList>
    </citation>
    <scope>NUCLEOTIDE SEQUENCE [LARGE SCALE GENOMIC DNA]</scope>
    <source>
        <strain evidence="1 2">A11</strain>
    </source>
</reference>
<sequence length="131" mass="14704">MAFVSQVDKSRAASSRIGDSSIVVTQSYKVSTKAQELSIRLTSLVLSKGGMKIGDYVDVLYDKDSDRWMLRKMDGGLKITGKDDAPTGLIRYTLKDTHARFTEDKEHLPIRKFSVEDSLEIEDGQIVFKLD</sequence>
<dbReference type="AlphaFoldDB" id="A0A2J4QYK4"/>
<comment type="caution">
    <text evidence="1">The sequence shown here is derived from an EMBL/GenBank/DDBJ whole genome shotgun (WGS) entry which is preliminary data.</text>
</comment>